<evidence type="ECO:0000256" key="1">
    <source>
        <dbReference type="ARBA" id="ARBA00023015"/>
    </source>
</evidence>
<keyword evidence="3" id="KW-0804">Transcription</keyword>
<dbReference type="Pfam" id="PF00717">
    <property type="entry name" value="Peptidase_S24"/>
    <property type="match status" value="1"/>
</dbReference>
<evidence type="ECO:0000313" key="5">
    <source>
        <dbReference type="EMBL" id="MBR8464721.1"/>
    </source>
</evidence>
<dbReference type="PANTHER" id="PTHR40661">
    <property type="match status" value="1"/>
</dbReference>
<dbReference type="Proteomes" id="UP000682951">
    <property type="component" value="Unassembled WGS sequence"/>
</dbReference>
<dbReference type="Gene3D" id="2.10.109.10">
    <property type="entry name" value="Umud Fragment, subunit A"/>
    <property type="match status" value="1"/>
</dbReference>
<keyword evidence="6" id="KW-1185">Reference proteome</keyword>
<evidence type="ECO:0000259" key="4">
    <source>
        <dbReference type="Pfam" id="PF00717"/>
    </source>
</evidence>
<name>A0ABS5HKF3_9BACT</name>
<dbReference type="InterPro" id="IPR010982">
    <property type="entry name" value="Lambda_DNA-bd_dom_sf"/>
</dbReference>
<dbReference type="SUPFAM" id="SSF51306">
    <property type="entry name" value="LexA/Signal peptidase"/>
    <property type="match status" value="1"/>
</dbReference>
<dbReference type="InterPro" id="IPR036286">
    <property type="entry name" value="LexA/Signal_pep-like_sf"/>
</dbReference>
<gene>
    <name evidence="5" type="ORF">KDD93_09150</name>
</gene>
<feature type="domain" description="Peptidase S24/S26A/S26B/S26C" evidence="4">
    <location>
        <begin position="115"/>
        <end position="211"/>
    </location>
</feature>
<protein>
    <submittedName>
        <fullName evidence="5">S24 family peptidase</fullName>
    </submittedName>
</protein>
<proteinExistence type="predicted"/>
<sequence>MDMSEINERLKDILATEGKKSIKDADVARELGITPNAYTQMKFRNSVPYKEIMDFLYKRKISINLFFYNQENESLEVSEKRYKTLRLFNIKASLGGGGINDDEDYEEVVMDKKLLERFDGSGSNCSGPYPIDIISCMGDSMEPHIMENDLCMIGVGMPYKDGEIYAINTPDGLVIKECYKQGDELMLVSYNPLYTPVRFYQCECKIVGKFIGLMRDVKWF</sequence>
<dbReference type="CDD" id="cd06529">
    <property type="entry name" value="S24_LexA-like"/>
    <property type="match status" value="1"/>
</dbReference>
<dbReference type="InterPro" id="IPR015927">
    <property type="entry name" value="Peptidase_S24_S26A/B/C"/>
</dbReference>
<dbReference type="InterPro" id="IPR039418">
    <property type="entry name" value="LexA-like"/>
</dbReference>
<dbReference type="EMBL" id="JAGSSW010000015">
    <property type="protein sequence ID" value="MBR8464721.1"/>
    <property type="molecule type" value="Genomic_DNA"/>
</dbReference>
<accession>A0ABS5HKF3</accession>
<dbReference type="Gene3D" id="1.10.260.40">
    <property type="entry name" value="lambda repressor-like DNA-binding domains"/>
    <property type="match status" value="1"/>
</dbReference>
<organism evidence="5 6">
    <name type="scientific">Campylobacter anatolicus</name>
    <dbReference type="NCBI Taxonomy" id="2829105"/>
    <lineage>
        <taxon>Bacteria</taxon>
        <taxon>Pseudomonadati</taxon>
        <taxon>Campylobacterota</taxon>
        <taxon>Epsilonproteobacteria</taxon>
        <taxon>Campylobacterales</taxon>
        <taxon>Campylobacteraceae</taxon>
        <taxon>Campylobacter</taxon>
    </lineage>
</organism>
<keyword evidence="2" id="KW-0238">DNA-binding</keyword>
<comment type="caution">
    <text evidence="5">The sequence shown here is derived from an EMBL/GenBank/DDBJ whole genome shotgun (WGS) entry which is preliminary data.</text>
</comment>
<dbReference type="RefSeq" id="WP_212142506.1">
    <property type="nucleotide sequence ID" value="NZ_JAGSSW010000015.1"/>
</dbReference>
<evidence type="ECO:0000256" key="3">
    <source>
        <dbReference type="ARBA" id="ARBA00023163"/>
    </source>
</evidence>
<dbReference type="PANTHER" id="PTHR40661:SF1">
    <property type="entry name" value="HTH CRO_C1-TYPE DOMAIN-CONTAINING PROTEIN"/>
    <property type="match status" value="1"/>
</dbReference>
<evidence type="ECO:0000256" key="2">
    <source>
        <dbReference type="ARBA" id="ARBA00023125"/>
    </source>
</evidence>
<keyword evidence="1" id="KW-0805">Transcription regulation</keyword>
<reference evidence="5 6" key="1">
    <citation type="submission" date="2021-04" db="EMBL/GenBank/DDBJ databases">
        <title>Molecular and phenotypic characterization and identification of bacterial isolates recovered from the Anatolian ground squirrels (Spermophilus xanthoprymnus) and which have the potential to form a new species in the Campylobacter genus.</title>
        <authorList>
            <person name="Aydin F."/>
            <person name="Abay S."/>
            <person name="Kayman T."/>
            <person name="Karakaya E."/>
            <person name="Mustak H.K."/>
            <person name="Mustak I.B."/>
            <person name="Bilgin N."/>
            <person name="Duzler A."/>
            <person name="Sahin O."/>
            <person name="Guran O."/>
            <person name="Saticioglu I.B."/>
        </authorList>
    </citation>
    <scope>NUCLEOTIDE SEQUENCE [LARGE SCALE GENOMIC DNA]</scope>
    <source>
        <strain evidence="6">faydin-G24</strain>
    </source>
</reference>
<evidence type="ECO:0000313" key="6">
    <source>
        <dbReference type="Proteomes" id="UP000682951"/>
    </source>
</evidence>